<gene>
    <name evidence="1" type="ORF">CARUB_v10012408mg</name>
</gene>
<evidence type="ECO:0000313" key="1">
    <source>
        <dbReference type="EMBL" id="EOA39356.1"/>
    </source>
</evidence>
<accession>R0GU78</accession>
<dbReference type="EMBL" id="KB870805">
    <property type="protein sequence ID" value="EOA39356.1"/>
    <property type="molecule type" value="Genomic_DNA"/>
</dbReference>
<dbReference type="Proteomes" id="UP000029121">
    <property type="component" value="Unassembled WGS sequence"/>
</dbReference>
<dbReference type="PANTHER" id="PTHR46234">
    <property type="entry name" value="ALPHA/BETA-HYDROLASES SUPERFAMILY PROTEIN"/>
    <property type="match status" value="1"/>
</dbReference>
<sequence length="151" mass="16572">MAASGSVRYYSRTGPDGDDFQCDPFVQPQGEHKATIVWLHDKDDYYFDSVKFAKTLNLENVRWICPAMVYTNTSNYDFGCNIKRDSQETLDSAATLVASLFSREPPNVIKGVGGSGMGAVAALHFARNCALGHYPMNPQLVVGIDGWLSIA</sequence>
<evidence type="ECO:0008006" key="3">
    <source>
        <dbReference type="Google" id="ProtNLM"/>
    </source>
</evidence>
<protein>
    <recommendedName>
        <fullName evidence="3">Phospholipase/carboxylesterase/thioesterase domain-containing protein</fullName>
    </recommendedName>
</protein>
<dbReference type="STRING" id="81985.R0GU78"/>
<name>R0GU78_9BRAS</name>
<dbReference type="OrthoDB" id="1063355at2759"/>
<proteinExistence type="predicted"/>
<organism evidence="1 2">
    <name type="scientific">Capsella rubella</name>
    <dbReference type="NCBI Taxonomy" id="81985"/>
    <lineage>
        <taxon>Eukaryota</taxon>
        <taxon>Viridiplantae</taxon>
        <taxon>Streptophyta</taxon>
        <taxon>Embryophyta</taxon>
        <taxon>Tracheophyta</taxon>
        <taxon>Spermatophyta</taxon>
        <taxon>Magnoliopsida</taxon>
        <taxon>eudicotyledons</taxon>
        <taxon>Gunneridae</taxon>
        <taxon>Pentapetalae</taxon>
        <taxon>rosids</taxon>
        <taxon>malvids</taxon>
        <taxon>Brassicales</taxon>
        <taxon>Brassicaceae</taxon>
        <taxon>Camelineae</taxon>
        <taxon>Capsella</taxon>
    </lineage>
</organism>
<reference evidence="2" key="1">
    <citation type="journal article" date="2013" name="Nat. Genet.">
        <title>The Capsella rubella genome and the genomic consequences of rapid mating system evolution.</title>
        <authorList>
            <person name="Slotte T."/>
            <person name="Hazzouri K.M."/>
            <person name="Agren J.A."/>
            <person name="Koenig D."/>
            <person name="Maumus F."/>
            <person name="Guo Y.L."/>
            <person name="Steige K."/>
            <person name="Platts A.E."/>
            <person name="Escobar J.S."/>
            <person name="Newman L.K."/>
            <person name="Wang W."/>
            <person name="Mandakova T."/>
            <person name="Vello E."/>
            <person name="Smith L.M."/>
            <person name="Henz S.R."/>
            <person name="Steffen J."/>
            <person name="Takuno S."/>
            <person name="Brandvain Y."/>
            <person name="Coop G."/>
            <person name="Andolfatto P."/>
            <person name="Hu T.T."/>
            <person name="Blanchette M."/>
            <person name="Clark R.M."/>
            <person name="Quesneville H."/>
            <person name="Nordborg M."/>
            <person name="Gaut B.S."/>
            <person name="Lysak M.A."/>
            <person name="Jenkins J."/>
            <person name="Grimwood J."/>
            <person name="Chapman J."/>
            <person name="Prochnik S."/>
            <person name="Shu S."/>
            <person name="Rokhsar D."/>
            <person name="Schmutz J."/>
            <person name="Weigel D."/>
            <person name="Wright S.I."/>
        </authorList>
    </citation>
    <scope>NUCLEOTIDE SEQUENCE [LARGE SCALE GENOMIC DNA]</scope>
    <source>
        <strain evidence="2">cv. Monte Gargano</strain>
    </source>
</reference>
<dbReference type="InterPro" id="IPR029058">
    <property type="entry name" value="AB_hydrolase_fold"/>
</dbReference>
<keyword evidence="2" id="KW-1185">Reference proteome</keyword>
<feature type="non-terminal residue" evidence="1">
    <location>
        <position position="151"/>
    </location>
</feature>
<evidence type="ECO:0000313" key="2">
    <source>
        <dbReference type="Proteomes" id="UP000029121"/>
    </source>
</evidence>
<dbReference type="SUPFAM" id="SSF53474">
    <property type="entry name" value="alpha/beta-Hydrolases"/>
    <property type="match status" value="1"/>
</dbReference>
<dbReference type="AlphaFoldDB" id="R0GU78"/>
<dbReference type="Gene3D" id="3.40.50.1820">
    <property type="entry name" value="alpha/beta hydrolase"/>
    <property type="match status" value="1"/>
</dbReference>
<dbReference type="eggNOG" id="KOG2112">
    <property type="taxonomic scope" value="Eukaryota"/>
</dbReference>
<dbReference type="KEGG" id="crb:17897985"/>